<dbReference type="Proteomes" id="UP001140094">
    <property type="component" value="Unassembled WGS sequence"/>
</dbReference>
<dbReference type="GO" id="GO:0016020">
    <property type="term" value="C:membrane"/>
    <property type="evidence" value="ECO:0007669"/>
    <property type="project" value="UniProtKB-SubCell"/>
</dbReference>
<proteinExistence type="inferred from homology"/>
<keyword evidence="1" id="KW-0472">Membrane</keyword>
<organism evidence="3 4">
    <name type="scientific">Coemansia guatemalensis</name>
    <dbReference type="NCBI Taxonomy" id="2761395"/>
    <lineage>
        <taxon>Eukaryota</taxon>
        <taxon>Fungi</taxon>
        <taxon>Fungi incertae sedis</taxon>
        <taxon>Zoopagomycota</taxon>
        <taxon>Kickxellomycotina</taxon>
        <taxon>Kickxellomycetes</taxon>
        <taxon>Kickxellales</taxon>
        <taxon>Kickxellaceae</taxon>
        <taxon>Coemansia</taxon>
    </lineage>
</organism>
<comment type="caution">
    <text evidence="1">Lacks conserved residue(s) required for the propagation of feature annotation.</text>
</comment>
<dbReference type="AlphaFoldDB" id="A0A9W8HX29"/>
<dbReference type="Pfam" id="PF03134">
    <property type="entry name" value="TB2_DP1_HVA22"/>
    <property type="match status" value="1"/>
</dbReference>
<feature type="compositionally biased region" description="Low complexity" evidence="2">
    <location>
        <begin position="293"/>
        <end position="304"/>
    </location>
</feature>
<sequence>VSVGYLFPAYKCFKLLHRGPEAIGTASGGGGEQRDIVKSMLKHWVVMSGFTAVELVVDTFIFWLPLVGMVKVAFIAWLVLPGINGADIIYDKVVEPFLVDNEEQLDGYFQQARAVAHRSTESVSMSAYDRWVGYMQTTISQLNASAGSHSAATDQQTPVPASEDRVGHSGLTGLLKSVAQNIPQASTAANYLAGTSENNSSQTNSGTARSTLVSTLTTWAASLTGTSAGSSDEQRLRDIRSRKTQLQDMISQLESSEHTILVRRPVVAPPTEPQQAGAQTDNSEFEDDAVMVGESSAEGSSGSHSHSEQTSNSKDTDSKKQPSSTTTASSSSARRWFW</sequence>
<name>A0A9W8HX29_9FUNG</name>
<dbReference type="OrthoDB" id="526653at2759"/>
<comment type="caution">
    <text evidence="3">The sequence shown here is derived from an EMBL/GenBank/DDBJ whole genome shotgun (WGS) entry which is preliminary data.</text>
</comment>
<keyword evidence="1" id="KW-1133">Transmembrane helix</keyword>
<evidence type="ECO:0000313" key="4">
    <source>
        <dbReference type="Proteomes" id="UP001140094"/>
    </source>
</evidence>
<reference evidence="3" key="1">
    <citation type="submission" date="2022-07" db="EMBL/GenBank/DDBJ databases">
        <title>Phylogenomic reconstructions and comparative analyses of Kickxellomycotina fungi.</title>
        <authorList>
            <person name="Reynolds N.K."/>
            <person name="Stajich J.E."/>
            <person name="Barry K."/>
            <person name="Grigoriev I.V."/>
            <person name="Crous P."/>
            <person name="Smith M.E."/>
        </authorList>
    </citation>
    <scope>NUCLEOTIDE SEQUENCE</scope>
    <source>
        <strain evidence="3">NRRL 1565</strain>
    </source>
</reference>
<feature type="region of interest" description="Disordered" evidence="2">
    <location>
        <begin position="145"/>
        <end position="166"/>
    </location>
</feature>
<dbReference type="PANTHER" id="PTHR12300">
    <property type="entry name" value="HVA22-LIKE PROTEINS"/>
    <property type="match status" value="1"/>
</dbReference>
<gene>
    <name evidence="3" type="ORF">H4R20_005847</name>
</gene>
<dbReference type="EMBL" id="JANBUO010002159">
    <property type="protein sequence ID" value="KAJ2795539.1"/>
    <property type="molecule type" value="Genomic_DNA"/>
</dbReference>
<evidence type="ECO:0000313" key="3">
    <source>
        <dbReference type="EMBL" id="KAJ2795539.1"/>
    </source>
</evidence>
<feature type="compositionally biased region" description="Low complexity" evidence="2">
    <location>
        <begin position="323"/>
        <end position="338"/>
    </location>
</feature>
<protein>
    <recommendedName>
        <fullName evidence="1">Protein YOP1</fullName>
    </recommendedName>
</protein>
<comment type="similarity">
    <text evidence="1">Belongs to the DP1 family.</text>
</comment>
<feature type="region of interest" description="Disordered" evidence="2">
    <location>
        <begin position="266"/>
        <end position="338"/>
    </location>
</feature>
<dbReference type="InterPro" id="IPR004345">
    <property type="entry name" value="TB2_DP1_HVA22"/>
</dbReference>
<accession>A0A9W8HX29</accession>
<feature type="transmembrane region" description="Helical" evidence="1">
    <location>
        <begin position="60"/>
        <end position="80"/>
    </location>
</feature>
<evidence type="ECO:0000256" key="2">
    <source>
        <dbReference type="SAM" id="MobiDB-lite"/>
    </source>
</evidence>
<comment type="subcellular location">
    <subcellularLocation>
        <location evidence="1">Membrane</location>
        <topology evidence="1">Multi-pass membrane protein</topology>
    </subcellularLocation>
</comment>
<keyword evidence="4" id="KW-1185">Reference proteome</keyword>
<feature type="compositionally biased region" description="Polar residues" evidence="2">
    <location>
        <begin position="273"/>
        <end position="282"/>
    </location>
</feature>
<evidence type="ECO:0000256" key="1">
    <source>
        <dbReference type="RuleBase" id="RU362006"/>
    </source>
</evidence>
<keyword evidence="1" id="KW-0812">Transmembrane</keyword>
<feature type="non-terminal residue" evidence="3">
    <location>
        <position position="1"/>
    </location>
</feature>
<feature type="compositionally biased region" description="Polar residues" evidence="2">
    <location>
        <begin position="145"/>
        <end position="159"/>
    </location>
</feature>